<protein>
    <submittedName>
        <fullName evidence="4">Transcriptional regulator, LuxR family</fullName>
    </submittedName>
</protein>
<dbReference type="Proteomes" id="UP000007089">
    <property type="component" value="Chromosome"/>
</dbReference>
<dbReference type="SMART" id="SM00421">
    <property type="entry name" value="HTH_LUXR"/>
    <property type="match status" value="1"/>
</dbReference>
<accession>B8J8H4</accession>
<name>B8J8H4_ANAD2</name>
<dbReference type="GO" id="GO:0006355">
    <property type="term" value="P:regulation of DNA-templated transcription"/>
    <property type="evidence" value="ECO:0007669"/>
    <property type="project" value="InterPro"/>
</dbReference>
<dbReference type="EMBL" id="CP001359">
    <property type="protein sequence ID" value="ACL67260.1"/>
    <property type="molecule type" value="Genomic_DNA"/>
</dbReference>
<organism evidence="4 5">
    <name type="scientific">Anaeromyxobacter dehalogenans (strain ATCC BAA-258 / DSM 21875 / 2CP-1)</name>
    <dbReference type="NCBI Taxonomy" id="455488"/>
    <lineage>
        <taxon>Bacteria</taxon>
        <taxon>Pseudomonadati</taxon>
        <taxon>Myxococcota</taxon>
        <taxon>Myxococcia</taxon>
        <taxon>Myxococcales</taxon>
        <taxon>Cystobacterineae</taxon>
        <taxon>Anaeromyxobacteraceae</taxon>
        <taxon>Anaeromyxobacter</taxon>
    </lineage>
</organism>
<dbReference type="AlphaFoldDB" id="B8J8H4"/>
<evidence type="ECO:0000259" key="3">
    <source>
        <dbReference type="SMART" id="SM00421"/>
    </source>
</evidence>
<dbReference type="Gene3D" id="1.10.10.10">
    <property type="entry name" value="Winged helix-like DNA-binding domain superfamily/Winged helix DNA-binding domain"/>
    <property type="match status" value="1"/>
</dbReference>
<gene>
    <name evidence="4" type="ordered locus">A2cp1_3937</name>
</gene>
<feature type="transmembrane region" description="Helical" evidence="2">
    <location>
        <begin position="60"/>
        <end position="83"/>
    </location>
</feature>
<evidence type="ECO:0000313" key="4">
    <source>
        <dbReference type="EMBL" id="ACL67260.1"/>
    </source>
</evidence>
<dbReference type="InterPro" id="IPR036388">
    <property type="entry name" value="WH-like_DNA-bd_sf"/>
</dbReference>
<proteinExistence type="predicted"/>
<keyword evidence="1" id="KW-0175">Coiled coil</keyword>
<dbReference type="HOGENOM" id="CLU_109818_0_0_7"/>
<dbReference type="GO" id="GO:0003677">
    <property type="term" value="F:DNA binding"/>
    <property type="evidence" value="ECO:0007669"/>
    <property type="project" value="InterPro"/>
</dbReference>
<dbReference type="SUPFAM" id="SSF46894">
    <property type="entry name" value="C-terminal effector domain of the bipartite response regulators"/>
    <property type="match status" value="1"/>
</dbReference>
<feature type="transmembrane region" description="Helical" evidence="2">
    <location>
        <begin position="27"/>
        <end position="48"/>
    </location>
</feature>
<dbReference type="KEGG" id="acp:A2cp1_3937"/>
<sequence length="206" mass="21720">MTHVEKQSASAGLGGAHAADADAPRPWVLAVPSAILGLVTVLVGLDVASDARAGGSPGHIALEVAIMAVALGGAVALWAQLALARRRTRALQRDLVRAEADLARFRAESQEHLRGLAAAIDHQFDRWGLSAAEREVALLLLKGLAHKDVADLRRTSERTVRQQALAVYRKAGLAGRAELSAFFLEDLLQPAAPARADARPAGGETR</sequence>
<keyword evidence="2" id="KW-1133">Transmembrane helix</keyword>
<feature type="coiled-coil region" evidence="1">
    <location>
        <begin position="81"/>
        <end position="108"/>
    </location>
</feature>
<dbReference type="InterPro" id="IPR016032">
    <property type="entry name" value="Sig_transdc_resp-reg_C-effctor"/>
</dbReference>
<evidence type="ECO:0000256" key="1">
    <source>
        <dbReference type="SAM" id="Coils"/>
    </source>
</evidence>
<keyword evidence="2" id="KW-0812">Transmembrane</keyword>
<keyword evidence="5" id="KW-1185">Reference proteome</keyword>
<evidence type="ECO:0000256" key="2">
    <source>
        <dbReference type="SAM" id="Phobius"/>
    </source>
</evidence>
<dbReference type="InterPro" id="IPR000792">
    <property type="entry name" value="Tscrpt_reg_LuxR_C"/>
</dbReference>
<feature type="domain" description="HTH luxR-type" evidence="3">
    <location>
        <begin position="126"/>
        <end position="183"/>
    </location>
</feature>
<evidence type="ECO:0000313" key="5">
    <source>
        <dbReference type="Proteomes" id="UP000007089"/>
    </source>
</evidence>
<dbReference type="RefSeq" id="WP_015934989.1">
    <property type="nucleotide sequence ID" value="NC_011891.1"/>
</dbReference>
<keyword evidence="2" id="KW-0472">Membrane</keyword>
<reference evidence="4" key="1">
    <citation type="submission" date="2009-01" db="EMBL/GenBank/DDBJ databases">
        <title>Complete sequence of Anaeromyxobacter dehalogenans 2CP-1.</title>
        <authorList>
            <consortium name="US DOE Joint Genome Institute"/>
            <person name="Lucas S."/>
            <person name="Copeland A."/>
            <person name="Lapidus A."/>
            <person name="Glavina del Rio T."/>
            <person name="Dalin E."/>
            <person name="Tice H."/>
            <person name="Bruce D."/>
            <person name="Goodwin L."/>
            <person name="Pitluck S."/>
            <person name="Saunders E."/>
            <person name="Brettin T."/>
            <person name="Detter J.C."/>
            <person name="Han C."/>
            <person name="Larimer F."/>
            <person name="Land M."/>
            <person name="Hauser L."/>
            <person name="Kyrpides N."/>
            <person name="Ovchinnikova G."/>
            <person name="Beliaev A.S."/>
            <person name="Richardson P."/>
        </authorList>
    </citation>
    <scope>NUCLEOTIDE SEQUENCE</scope>
    <source>
        <strain evidence="4">2CP-1</strain>
    </source>
</reference>